<feature type="transmembrane region" description="Helical" evidence="4">
    <location>
        <begin position="465"/>
        <end position="486"/>
    </location>
</feature>
<dbReference type="KEGG" id="mphe:HGG69_00525"/>
<dbReference type="PANTHER" id="PTHR30009">
    <property type="entry name" value="CYTOCHROME C-TYPE SYNTHESIS PROTEIN AND PTS TRANSMEMBRANE COMPONENT"/>
    <property type="match status" value="1"/>
</dbReference>
<evidence type="ECO:0000256" key="4">
    <source>
        <dbReference type="SAM" id="Phobius"/>
    </source>
</evidence>
<feature type="transmembrane region" description="Helical" evidence="4">
    <location>
        <begin position="69"/>
        <end position="89"/>
    </location>
</feature>
<evidence type="ECO:0000256" key="1">
    <source>
        <dbReference type="ARBA" id="ARBA00022448"/>
    </source>
</evidence>
<evidence type="ECO:0000313" key="6">
    <source>
        <dbReference type="Proteomes" id="UP000501060"/>
    </source>
</evidence>
<reference evidence="5 6" key="1">
    <citation type="submission" date="2020-04" db="EMBL/GenBank/DDBJ databases">
        <title>Novel Mycoplasma species detected in Phocoena phocoena (harbor porpoise) from the USA.</title>
        <authorList>
            <person name="Volokhov D.V."/>
        </authorList>
    </citation>
    <scope>NUCLEOTIDE SEQUENCE [LARGE SCALE GENOMIC DNA]</scope>
    <source>
        <strain evidence="5 6">Phocoena C-264-GEN</strain>
    </source>
</reference>
<dbReference type="InterPro" id="IPR050429">
    <property type="entry name" value="PTS_Glucose_EIICBA"/>
</dbReference>
<feature type="transmembrane region" description="Helical" evidence="4">
    <location>
        <begin position="96"/>
        <end position="118"/>
    </location>
</feature>
<accession>A0A858U428</accession>
<proteinExistence type="predicted"/>
<feature type="transmembrane region" description="Helical" evidence="4">
    <location>
        <begin position="356"/>
        <end position="376"/>
    </location>
</feature>
<dbReference type="RefSeq" id="WP_169604870.1">
    <property type="nucleotide sequence ID" value="NZ_CP051481.1"/>
</dbReference>
<keyword evidence="1" id="KW-0813">Transport</keyword>
<dbReference type="AlphaFoldDB" id="A0A858U428"/>
<dbReference type="GO" id="GO:0090563">
    <property type="term" value="F:protein-phosphocysteine-sugar phosphotransferase activity"/>
    <property type="evidence" value="ECO:0007669"/>
    <property type="project" value="TreeGrafter"/>
</dbReference>
<keyword evidence="4" id="KW-0472">Membrane</keyword>
<organism evidence="5 6">
    <name type="scientific">Mycoplasma phocoenae</name>
    <dbReference type="NCBI Taxonomy" id="754517"/>
    <lineage>
        <taxon>Bacteria</taxon>
        <taxon>Bacillati</taxon>
        <taxon>Mycoplasmatota</taxon>
        <taxon>Mollicutes</taxon>
        <taxon>Mycoplasmataceae</taxon>
        <taxon>Mycoplasma</taxon>
    </lineage>
</organism>
<feature type="transmembrane region" description="Helical" evidence="4">
    <location>
        <begin position="415"/>
        <end position="437"/>
    </location>
</feature>
<sequence>MKSVLGLKIKNKIMFSAFFNKKRKYSGDILRALLLPLAFLTVSSIFFGIMRQIGEDHNFYRLNETIVMFTRLSCFLISLFPIFVTIGIATTFTKKYVLASVLSILGWITFIGIQSVFIHENSNGTVDFLFYRNVDNRFIDLFGSIDWMKNVSPNIFIAIVFGFIIIVLLNKTSKFRVFKFLNFNRIVFYILPFVIFILVILHFLIMGSVIYLLNHLSKEQNNLAKTFLFACFEKALFPLGLDSNINKLLNSDYIELTQSIQFTKNNMVYQVSSIGGVAKTNWSDALGIIDDNNLKIRTEILYNTLANDWSGKEIVLNNGDKFLFNMTMASKINAGIVSGEGFKLLLNNYSFGSGSIANLISTIFIVPMIGIVLICNAEKGQKLFATQILIASILSSFFLGTQNIVLYIVLFSTPVFFVILFVFILPLFQLMFAYIGVQIQTVNGGFIELIRNGFIPYVKGAQNGFWLFLGPIIFISVALILIYWAWTKLFKPNTPGIGNCNSELITAEQTHSISYMLFYKRNDFAKEINTKEFFVFDQINDKAAPNESIDEFSQYSNISDTQMFDINKEGIENSSELSTTQEVDVTHLMGVKNSIETKTFSSEKIDFAKEKIIINSPVYGTLVEKTKDNIVFNVNQKKNNIYAPVEGVVEYISPEYNEIILSHSFVRIIISIEYNRSDQALLFKFINTQIKVGQKVNKGELLLLINNYFDNDSKASINVNIQTIKNTEEEINTSVILNKTSVSKTSSIFVVEN</sequence>
<feature type="transmembrane region" description="Helical" evidence="4">
    <location>
        <begin position="29"/>
        <end position="49"/>
    </location>
</feature>
<keyword evidence="4" id="KW-0812">Transmembrane</keyword>
<keyword evidence="3" id="KW-0598">Phosphotransferase system</keyword>
<dbReference type="Proteomes" id="UP000501060">
    <property type="component" value="Chromosome"/>
</dbReference>
<keyword evidence="6" id="KW-1185">Reference proteome</keyword>
<feature type="transmembrane region" description="Helical" evidence="4">
    <location>
        <begin position="388"/>
        <end position="409"/>
    </location>
</feature>
<keyword evidence="4" id="KW-1133">Transmembrane helix</keyword>
<protein>
    <submittedName>
        <fullName evidence="5">Uncharacterized protein</fullName>
    </submittedName>
</protein>
<dbReference type="GO" id="GO:0005886">
    <property type="term" value="C:plasma membrane"/>
    <property type="evidence" value="ECO:0007669"/>
    <property type="project" value="TreeGrafter"/>
</dbReference>
<dbReference type="GO" id="GO:0009401">
    <property type="term" value="P:phosphoenolpyruvate-dependent sugar phosphotransferase system"/>
    <property type="evidence" value="ECO:0007669"/>
    <property type="project" value="UniProtKB-KW"/>
</dbReference>
<dbReference type="PANTHER" id="PTHR30009:SF20">
    <property type="entry name" value="PTS SYSTEM GLUCOSE-SPECIFIC EIICB COMPONENT-RELATED"/>
    <property type="match status" value="1"/>
</dbReference>
<feature type="transmembrane region" description="Helical" evidence="4">
    <location>
        <begin position="189"/>
        <end position="213"/>
    </location>
</feature>
<gene>
    <name evidence="5" type="ORF">HGG69_00525</name>
</gene>
<evidence type="ECO:0000256" key="2">
    <source>
        <dbReference type="ARBA" id="ARBA00022597"/>
    </source>
</evidence>
<evidence type="ECO:0000256" key="3">
    <source>
        <dbReference type="ARBA" id="ARBA00022683"/>
    </source>
</evidence>
<feature type="transmembrane region" description="Helical" evidence="4">
    <location>
        <begin position="151"/>
        <end position="169"/>
    </location>
</feature>
<dbReference type="InterPro" id="IPR011055">
    <property type="entry name" value="Dup_hybrid_motif"/>
</dbReference>
<keyword evidence="2" id="KW-0762">Sugar transport</keyword>
<dbReference type="EMBL" id="CP051481">
    <property type="protein sequence ID" value="QJG66819.1"/>
    <property type="molecule type" value="Genomic_DNA"/>
</dbReference>
<name>A0A858U428_9MOLU</name>
<dbReference type="SUPFAM" id="SSF51261">
    <property type="entry name" value="Duplicated hybrid motif"/>
    <property type="match status" value="1"/>
</dbReference>
<evidence type="ECO:0000313" key="5">
    <source>
        <dbReference type="EMBL" id="QJG66819.1"/>
    </source>
</evidence>